<accession>A0AAP0IAC2</accession>
<comment type="caution">
    <text evidence="2">The sequence shown here is derived from an EMBL/GenBank/DDBJ whole genome shotgun (WGS) entry which is preliminary data.</text>
</comment>
<dbReference type="Proteomes" id="UP001419268">
    <property type="component" value="Unassembled WGS sequence"/>
</dbReference>
<evidence type="ECO:0000313" key="3">
    <source>
        <dbReference type="Proteomes" id="UP001419268"/>
    </source>
</evidence>
<reference evidence="2 3" key="1">
    <citation type="submission" date="2024-01" db="EMBL/GenBank/DDBJ databases">
        <title>Genome assemblies of Stephania.</title>
        <authorList>
            <person name="Yang L."/>
        </authorList>
    </citation>
    <scope>NUCLEOTIDE SEQUENCE [LARGE SCALE GENOMIC DNA]</scope>
    <source>
        <strain evidence="2">JXDWG</strain>
        <tissue evidence="2">Leaf</tissue>
    </source>
</reference>
<sequence length="213" mass="23932">MLIVEKRIRRELGEPKHERGRGSSRVSTWDRNVAIVDLCGFKRENQKERVVGREKRRKERELRPAVSRRGGRRRIALQLRGGIADWQRDWRRDAAAGQQCSGAAVHQCSSDAADWQRERTSGSEQRPASRGADKAERGGRQHRHQRRQRDGVNPGSDSAATGRIGRDEPAATRRDATRRNSPAAGERRRGCDAMNGTVAHCRPVGCAISTKSR</sequence>
<dbReference type="EMBL" id="JBBNAG010000008">
    <property type="protein sequence ID" value="KAK9111590.1"/>
    <property type="molecule type" value="Genomic_DNA"/>
</dbReference>
<dbReference type="AlphaFoldDB" id="A0AAP0IAC2"/>
<evidence type="ECO:0000313" key="2">
    <source>
        <dbReference type="EMBL" id="KAK9111590.1"/>
    </source>
</evidence>
<gene>
    <name evidence="2" type="ORF">Scep_019109</name>
</gene>
<keyword evidence="3" id="KW-1185">Reference proteome</keyword>
<feature type="region of interest" description="Disordered" evidence="1">
    <location>
        <begin position="111"/>
        <end position="191"/>
    </location>
</feature>
<name>A0AAP0IAC2_9MAGN</name>
<organism evidence="2 3">
    <name type="scientific">Stephania cephalantha</name>
    <dbReference type="NCBI Taxonomy" id="152367"/>
    <lineage>
        <taxon>Eukaryota</taxon>
        <taxon>Viridiplantae</taxon>
        <taxon>Streptophyta</taxon>
        <taxon>Embryophyta</taxon>
        <taxon>Tracheophyta</taxon>
        <taxon>Spermatophyta</taxon>
        <taxon>Magnoliopsida</taxon>
        <taxon>Ranunculales</taxon>
        <taxon>Menispermaceae</taxon>
        <taxon>Menispermoideae</taxon>
        <taxon>Cissampelideae</taxon>
        <taxon>Stephania</taxon>
    </lineage>
</organism>
<feature type="compositionally biased region" description="Basic and acidic residues" evidence="1">
    <location>
        <begin position="50"/>
        <end position="63"/>
    </location>
</feature>
<feature type="compositionally biased region" description="Basic and acidic residues" evidence="1">
    <location>
        <begin position="164"/>
        <end position="178"/>
    </location>
</feature>
<protein>
    <submittedName>
        <fullName evidence="2">Uncharacterized protein</fullName>
    </submittedName>
</protein>
<feature type="region of interest" description="Disordered" evidence="1">
    <location>
        <begin position="50"/>
        <end position="69"/>
    </location>
</feature>
<proteinExistence type="predicted"/>
<evidence type="ECO:0000256" key="1">
    <source>
        <dbReference type="SAM" id="MobiDB-lite"/>
    </source>
</evidence>